<dbReference type="Proteomes" id="UP000240989">
    <property type="component" value="Unassembled WGS sequence"/>
</dbReference>
<evidence type="ECO:0000313" key="3">
    <source>
        <dbReference type="Proteomes" id="UP000240989"/>
    </source>
</evidence>
<accession>A0ABX5GZ65</accession>
<protein>
    <submittedName>
        <fullName evidence="2">Adenylosuccinate synthase</fullName>
    </submittedName>
</protein>
<dbReference type="RefSeq" id="WP_052957757.1">
    <property type="nucleotide sequence ID" value="NZ_JZSW01000007.1"/>
</dbReference>
<name>A0ABX5GZ65_PHOAN</name>
<dbReference type="EMBL" id="PYOU01000027">
    <property type="protein sequence ID" value="PSX03942.1"/>
    <property type="molecule type" value="Genomic_DNA"/>
</dbReference>
<organism evidence="2 3">
    <name type="scientific">Photobacterium angustum</name>
    <dbReference type="NCBI Taxonomy" id="661"/>
    <lineage>
        <taxon>Bacteria</taxon>
        <taxon>Pseudomonadati</taxon>
        <taxon>Pseudomonadota</taxon>
        <taxon>Gammaproteobacteria</taxon>
        <taxon>Vibrionales</taxon>
        <taxon>Vibrionaceae</taxon>
        <taxon>Photobacterium</taxon>
    </lineage>
</organism>
<comment type="caution">
    <text evidence="2">The sequence shown here is derived from an EMBL/GenBank/DDBJ whole genome shotgun (WGS) entry which is preliminary data.</text>
</comment>
<keyword evidence="1" id="KW-0175">Coiled coil</keyword>
<sequence length="209" mass="23842">MKSKWTHEQLVQKAVKWCTKPFSLHGPGCHVAVPEFPTGYYGEIPDVIAYRSHTEALPGSVMCEVKVSRADFLSDSKKPHRNGQTLGVGQHRFYVAPMNMIDVNELPEGWGLVECTARGALRCTVGYPNILNVSERERIFSETLFDVDHDREMNVLIRLLSRIKNPAELNQIKRDNAKLIKQNTELNKQLEKYRATEILQLLEPDHSNC</sequence>
<reference evidence="2 3" key="1">
    <citation type="submission" date="2018-01" db="EMBL/GenBank/DDBJ databases">
        <title>Whole genome sequencing of Histamine producing bacteria.</title>
        <authorList>
            <person name="Butler K."/>
        </authorList>
    </citation>
    <scope>NUCLEOTIDE SEQUENCE [LARGE SCALE GENOMIC DNA]</scope>
    <source>
        <strain evidence="2 3">A6-1</strain>
    </source>
</reference>
<evidence type="ECO:0000313" key="2">
    <source>
        <dbReference type="EMBL" id="PSX03942.1"/>
    </source>
</evidence>
<feature type="coiled-coil region" evidence="1">
    <location>
        <begin position="169"/>
        <end position="196"/>
    </location>
</feature>
<proteinExistence type="predicted"/>
<gene>
    <name evidence="2" type="ORF">C0W27_20830</name>
</gene>
<evidence type="ECO:0000256" key="1">
    <source>
        <dbReference type="SAM" id="Coils"/>
    </source>
</evidence>
<keyword evidence="3" id="KW-1185">Reference proteome</keyword>